<reference evidence="1 2" key="1">
    <citation type="submission" date="2021-06" db="EMBL/GenBank/DDBJ databases">
        <title>A haploid diamondback moth (Plutella xylostella L.) genome assembly resolves 31 chromosomes and identifies a diamide resistance mutation.</title>
        <authorList>
            <person name="Ward C.M."/>
            <person name="Perry K.D."/>
            <person name="Baker G."/>
            <person name="Powis K."/>
            <person name="Heckel D.G."/>
            <person name="Baxter S.W."/>
        </authorList>
    </citation>
    <scope>NUCLEOTIDE SEQUENCE [LARGE SCALE GENOMIC DNA]</scope>
    <source>
        <strain evidence="1 2">LV</strain>
        <tissue evidence="1">Single pupa</tissue>
    </source>
</reference>
<accession>A0ABQ7QCA2</accession>
<name>A0ABQ7QCA2_PLUXY</name>
<organism evidence="1 2">
    <name type="scientific">Plutella xylostella</name>
    <name type="common">Diamondback moth</name>
    <name type="synonym">Plutella maculipennis</name>
    <dbReference type="NCBI Taxonomy" id="51655"/>
    <lineage>
        <taxon>Eukaryota</taxon>
        <taxon>Metazoa</taxon>
        <taxon>Ecdysozoa</taxon>
        <taxon>Arthropoda</taxon>
        <taxon>Hexapoda</taxon>
        <taxon>Insecta</taxon>
        <taxon>Pterygota</taxon>
        <taxon>Neoptera</taxon>
        <taxon>Endopterygota</taxon>
        <taxon>Lepidoptera</taxon>
        <taxon>Glossata</taxon>
        <taxon>Ditrysia</taxon>
        <taxon>Yponomeutoidea</taxon>
        <taxon>Plutellidae</taxon>
        <taxon>Plutella</taxon>
    </lineage>
</organism>
<dbReference type="Proteomes" id="UP000823941">
    <property type="component" value="Chromosome 17"/>
</dbReference>
<proteinExistence type="predicted"/>
<sequence length="85" mass="9108">MLDVGHCQPALAVEGGLVEGPQLISLGYSAFITDIDIAEVKVVRGSRERGYAICLTGWSELKTVASGTRRAHQPTTWRGQRGAPT</sequence>
<evidence type="ECO:0000313" key="1">
    <source>
        <dbReference type="EMBL" id="KAG7302754.1"/>
    </source>
</evidence>
<gene>
    <name evidence="1" type="ORF">JYU34_012716</name>
</gene>
<evidence type="ECO:0000313" key="2">
    <source>
        <dbReference type="Proteomes" id="UP000823941"/>
    </source>
</evidence>
<protein>
    <submittedName>
        <fullName evidence="1">Uncharacterized protein</fullName>
    </submittedName>
</protein>
<keyword evidence="2" id="KW-1185">Reference proteome</keyword>
<comment type="caution">
    <text evidence="1">The sequence shown here is derived from an EMBL/GenBank/DDBJ whole genome shotgun (WGS) entry which is preliminary data.</text>
</comment>
<dbReference type="EMBL" id="JAHIBW010000017">
    <property type="protein sequence ID" value="KAG7302754.1"/>
    <property type="molecule type" value="Genomic_DNA"/>
</dbReference>